<organism evidence="2 3">
    <name type="scientific">Mycena albidolilacea</name>
    <dbReference type="NCBI Taxonomy" id="1033008"/>
    <lineage>
        <taxon>Eukaryota</taxon>
        <taxon>Fungi</taxon>
        <taxon>Dikarya</taxon>
        <taxon>Basidiomycota</taxon>
        <taxon>Agaricomycotina</taxon>
        <taxon>Agaricomycetes</taxon>
        <taxon>Agaricomycetidae</taxon>
        <taxon>Agaricales</taxon>
        <taxon>Marasmiineae</taxon>
        <taxon>Mycenaceae</taxon>
        <taxon>Mycena</taxon>
    </lineage>
</organism>
<feature type="transmembrane region" description="Helical" evidence="1">
    <location>
        <begin position="140"/>
        <end position="159"/>
    </location>
</feature>
<feature type="transmembrane region" description="Helical" evidence="1">
    <location>
        <begin position="12"/>
        <end position="32"/>
    </location>
</feature>
<evidence type="ECO:0000256" key="1">
    <source>
        <dbReference type="SAM" id="Phobius"/>
    </source>
</evidence>
<dbReference type="Proteomes" id="UP001218218">
    <property type="component" value="Unassembled WGS sequence"/>
</dbReference>
<dbReference type="AlphaFoldDB" id="A0AAD7EPV7"/>
<name>A0AAD7EPV7_9AGAR</name>
<feature type="transmembrane region" description="Helical" evidence="1">
    <location>
        <begin position="250"/>
        <end position="269"/>
    </location>
</feature>
<gene>
    <name evidence="2" type="ORF">DFH08DRAFT_874307</name>
</gene>
<keyword evidence="1" id="KW-0812">Transmembrane</keyword>
<reference evidence="2" key="1">
    <citation type="submission" date="2023-03" db="EMBL/GenBank/DDBJ databases">
        <title>Massive genome expansion in bonnet fungi (Mycena s.s.) driven by repeated elements and novel gene families across ecological guilds.</title>
        <authorList>
            <consortium name="Lawrence Berkeley National Laboratory"/>
            <person name="Harder C.B."/>
            <person name="Miyauchi S."/>
            <person name="Viragh M."/>
            <person name="Kuo A."/>
            <person name="Thoen E."/>
            <person name="Andreopoulos B."/>
            <person name="Lu D."/>
            <person name="Skrede I."/>
            <person name="Drula E."/>
            <person name="Henrissat B."/>
            <person name="Morin E."/>
            <person name="Kohler A."/>
            <person name="Barry K."/>
            <person name="LaButti K."/>
            <person name="Morin E."/>
            <person name="Salamov A."/>
            <person name="Lipzen A."/>
            <person name="Mereny Z."/>
            <person name="Hegedus B."/>
            <person name="Baldrian P."/>
            <person name="Stursova M."/>
            <person name="Weitz H."/>
            <person name="Taylor A."/>
            <person name="Grigoriev I.V."/>
            <person name="Nagy L.G."/>
            <person name="Martin F."/>
            <person name="Kauserud H."/>
        </authorList>
    </citation>
    <scope>NUCLEOTIDE SEQUENCE</scope>
    <source>
        <strain evidence="2">CBHHK002</strain>
    </source>
</reference>
<comment type="caution">
    <text evidence="2">The sequence shown here is derived from an EMBL/GenBank/DDBJ whole genome shotgun (WGS) entry which is preliminary data.</text>
</comment>
<sequence>MASVQAHTARLIALFVSCVLYGILLTTLVPCLHSLLFSASRNFQIKPRHEIKLPILAATILMFFVSSFSAVISMQDVIDAFINYHGPGGALEFYGTLDTTLNHGWTHWMPAVEDSIQVTLGDGLLIYRCYVLYGRKWRVIILPSLAWMGLVATSVASSYREITLKPGQSLNDATVLPTLSAALLFTFATSVTTTFLIIRKLLECGPTIPGGIRPHILTRIANIFFETGLIYTLSVVLSLGIYLTGSNLEYVVSLAMIHIVPITCNLLLIRIEGVSGLKRLEGPEPEPWEVKFNPRAAVEV</sequence>
<feature type="transmembrane region" description="Helical" evidence="1">
    <location>
        <begin position="179"/>
        <end position="202"/>
    </location>
</feature>
<accession>A0AAD7EPV7</accession>
<feature type="transmembrane region" description="Helical" evidence="1">
    <location>
        <begin position="53"/>
        <end position="74"/>
    </location>
</feature>
<keyword evidence="1" id="KW-1133">Transmembrane helix</keyword>
<keyword evidence="1" id="KW-0472">Membrane</keyword>
<evidence type="ECO:0000313" key="3">
    <source>
        <dbReference type="Proteomes" id="UP001218218"/>
    </source>
</evidence>
<dbReference type="EMBL" id="JARIHO010000025">
    <property type="protein sequence ID" value="KAJ7342457.1"/>
    <property type="molecule type" value="Genomic_DNA"/>
</dbReference>
<proteinExistence type="predicted"/>
<protein>
    <submittedName>
        <fullName evidence="2">Uncharacterized protein</fullName>
    </submittedName>
</protein>
<feature type="transmembrane region" description="Helical" evidence="1">
    <location>
        <begin position="223"/>
        <end position="244"/>
    </location>
</feature>
<keyword evidence="3" id="KW-1185">Reference proteome</keyword>
<evidence type="ECO:0000313" key="2">
    <source>
        <dbReference type="EMBL" id="KAJ7342457.1"/>
    </source>
</evidence>